<dbReference type="AlphaFoldDB" id="A0A1M5VPI0"/>
<evidence type="ECO:0000256" key="1">
    <source>
        <dbReference type="SAM" id="Coils"/>
    </source>
</evidence>
<gene>
    <name evidence="3" type="ORF">SAMN05421866_3736</name>
</gene>
<dbReference type="STRING" id="421058.SAMN05421866_3736"/>
<reference evidence="4" key="1">
    <citation type="submission" date="2016-11" db="EMBL/GenBank/DDBJ databases">
        <authorList>
            <person name="Varghese N."/>
            <person name="Submissions S."/>
        </authorList>
    </citation>
    <scope>NUCLEOTIDE SEQUENCE [LARGE SCALE GENOMIC DNA]</scope>
    <source>
        <strain evidence="4">DSM 19055</strain>
    </source>
</reference>
<organism evidence="3 4">
    <name type="scientific">Chryseobacterium oranimense</name>
    <dbReference type="NCBI Taxonomy" id="421058"/>
    <lineage>
        <taxon>Bacteria</taxon>
        <taxon>Pseudomonadati</taxon>
        <taxon>Bacteroidota</taxon>
        <taxon>Flavobacteriia</taxon>
        <taxon>Flavobacteriales</taxon>
        <taxon>Weeksellaceae</taxon>
        <taxon>Chryseobacterium group</taxon>
        <taxon>Chryseobacterium</taxon>
    </lineage>
</organism>
<dbReference type="EMBL" id="FQWT01000006">
    <property type="protein sequence ID" value="SHH77166.1"/>
    <property type="molecule type" value="Genomic_DNA"/>
</dbReference>
<dbReference type="Proteomes" id="UP000184047">
    <property type="component" value="Unassembled WGS sequence"/>
</dbReference>
<dbReference type="eggNOG" id="COG1044">
    <property type="taxonomic scope" value="Bacteria"/>
</dbReference>
<evidence type="ECO:0000313" key="4">
    <source>
        <dbReference type="Proteomes" id="UP000184047"/>
    </source>
</evidence>
<sequence>MKKIFLLTLLSCMAFSKAQSWSLTGNSGTDPATNFIGTTDNKDLVFKTNNAERFKIADGRMFFNINTVDGDGIDIIDNTPNKNSGTDVVWIKSVHPQSNDVGLLTISTANWQYPIFSARENGKILMGVNAYNSSLASCTDCSNYRLFVKDGIKTEKIKVEFASANGWADYVFSDDYKLLPLHELKKFITQNKHLPEIPSADEVVKNGVELKEMNVLLLKKIEELTLHLIDLNEKLEKQDKKIQQLEKNK</sequence>
<protein>
    <recommendedName>
        <fullName evidence="5">Cell wall anchor protein</fullName>
    </recommendedName>
</protein>
<name>A0A1M5VPI0_9FLAO</name>
<feature type="chain" id="PRO_5009914482" description="Cell wall anchor protein" evidence="2">
    <location>
        <begin position="19"/>
        <end position="249"/>
    </location>
</feature>
<proteinExistence type="predicted"/>
<keyword evidence="2" id="KW-0732">Signal</keyword>
<evidence type="ECO:0000313" key="3">
    <source>
        <dbReference type="EMBL" id="SHH77166.1"/>
    </source>
</evidence>
<accession>A0A1M5VPI0</accession>
<keyword evidence="4" id="KW-1185">Reference proteome</keyword>
<dbReference type="OrthoDB" id="658938at2"/>
<feature type="coiled-coil region" evidence="1">
    <location>
        <begin position="221"/>
        <end position="248"/>
    </location>
</feature>
<evidence type="ECO:0000256" key="2">
    <source>
        <dbReference type="SAM" id="SignalP"/>
    </source>
</evidence>
<dbReference type="RefSeq" id="WP_139258919.1">
    <property type="nucleotide sequence ID" value="NZ_FQWT01000006.1"/>
</dbReference>
<keyword evidence="1" id="KW-0175">Coiled coil</keyword>
<evidence type="ECO:0008006" key="5">
    <source>
        <dbReference type="Google" id="ProtNLM"/>
    </source>
</evidence>
<feature type="signal peptide" evidence="2">
    <location>
        <begin position="1"/>
        <end position="18"/>
    </location>
</feature>